<evidence type="ECO:0000313" key="3">
    <source>
        <dbReference type="Proteomes" id="UP001215712"/>
    </source>
</evidence>
<dbReference type="Gene3D" id="3.40.50.12760">
    <property type="match status" value="1"/>
</dbReference>
<proteinExistence type="predicted"/>
<dbReference type="InterPro" id="IPR002877">
    <property type="entry name" value="RNA_MeTrfase_FtsJ_dom"/>
</dbReference>
<name>A0AAD6MWC8_9EURO</name>
<reference evidence="2" key="1">
    <citation type="journal article" date="2023" name="IMA Fungus">
        <title>Comparative genomic study of the Penicillium genus elucidates a diverse pangenome and 15 lateral gene transfer events.</title>
        <authorList>
            <person name="Petersen C."/>
            <person name="Sorensen T."/>
            <person name="Nielsen M.R."/>
            <person name="Sondergaard T.E."/>
            <person name="Sorensen J.L."/>
            <person name="Fitzpatrick D.A."/>
            <person name="Frisvad J.C."/>
            <person name="Nielsen K.L."/>
        </authorList>
    </citation>
    <scope>NUCLEOTIDE SEQUENCE</scope>
    <source>
        <strain evidence="2">IBT 17514</strain>
    </source>
</reference>
<feature type="domain" description="Ribosomal RNA methyltransferase FtsJ" evidence="1">
    <location>
        <begin position="91"/>
        <end position="273"/>
    </location>
</feature>
<comment type="caution">
    <text evidence="2">The sequence shown here is derived from an EMBL/GenBank/DDBJ whole genome shotgun (WGS) entry which is preliminary data.</text>
</comment>
<dbReference type="EMBL" id="JAQJAN010000006">
    <property type="protein sequence ID" value="KAJ5727423.1"/>
    <property type="molecule type" value="Genomic_DNA"/>
</dbReference>
<evidence type="ECO:0000259" key="1">
    <source>
        <dbReference type="Pfam" id="PF01728"/>
    </source>
</evidence>
<organism evidence="2 3">
    <name type="scientific">Penicillium malachiteum</name>
    <dbReference type="NCBI Taxonomy" id="1324776"/>
    <lineage>
        <taxon>Eukaryota</taxon>
        <taxon>Fungi</taxon>
        <taxon>Dikarya</taxon>
        <taxon>Ascomycota</taxon>
        <taxon>Pezizomycotina</taxon>
        <taxon>Eurotiomycetes</taxon>
        <taxon>Eurotiomycetidae</taxon>
        <taxon>Eurotiales</taxon>
        <taxon>Aspergillaceae</taxon>
        <taxon>Penicillium</taxon>
    </lineage>
</organism>
<evidence type="ECO:0000313" key="2">
    <source>
        <dbReference type="EMBL" id="KAJ5727423.1"/>
    </source>
</evidence>
<dbReference type="Pfam" id="PF01728">
    <property type="entry name" value="FtsJ"/>
    <property type="match status" value="1"/>
</dbReference>
<accession>A0AAD6MWC8</accession>
<protein>
    <recommendedName>
        <fullName evidence="1">Ribosomal RNA methyltransferase FtsJ domain-containing protein</fullName>
    </recommendedName>
</protein>
<reference evidence="2" key="2">
    <citation type="submission" date="2023-01" db="EMBL/GenBank/DDBJ databases">
        <authorList>
            <person name="Petersen C."/>
        </authorList>
    </citation>
    <scope>NUCLEOTIDE SEQUENCE</scope>
    <source>
        <strain evidence="2">IBT 17514</strain>
    </source>
</reference>
<keyword evidence="3" id="KW-1185">Reference proteome</keyword>
<dbReference type="InterPro" id="IPR029063">
    <property type="entry name" value="SAM-dependent_MTases_sf"/>
</dbReference>
<dbReference type="GO" id="GO:0008168">
    <property type="term" value="F:methyltransferase activity"/>
    <property type="evidence" value="ECO:0007669"/>
    <property type="project" value="InterPro"/>
</dbReference>
<gene>
    <name evidence="2" type="ORF">N7493_005243</name>
</gene>
<dbReference type="GO" id="GO:0032259">
    <property type="term" value="P:methylation"/>
    <property type="evidence" value="ECO:0007669"/>
    <property type="project" value="InterPro"/>
</dbReference>
<dbReference type="Proteomes" id="UP001215712">
    <property type="component" value="Unassembled WGS sequence"/>
</dbReference>
<dbReference type="SUPFAM" id="SSF53335">
    <property type="entry name" value="S-adenosyl-L-methionine-dependent methyltransferases"/>
    <property type="match status" value="1"/>
</dbReference>
<dbReference type="AlphaFoldDB" id="A0AAD6MWC8"/>
<sequence>MSIPTPEQIDQDYKRIISFLESKSTIFAELRCVKKEVWESPGADEHYKAEKQRAASSARKQKSYFFQMMKNIGDQFQYKHWLIPPVSKKSDFEALDICMAPGGFTSTVLKHNCLAKVYGLTLSQKDGGNEILIKEWKENPRIEIQFMDITTLSAEFGFPDLVSPGSPCELQFSSLIPYKGRMFDLVICDGQVVAGRHDGPTSKHAATRLSCAQIILGLQRIKSDGSFVMLLHQTYRPQVVRLLEAFSHFSNIALFKPVPCHAKRKSFYLVAKNVDPHHERACRLLRDLKNSWRACTVDAFGMGLSETSVDEATTEDMEDILQSFGEKLIRISQPIWEIQRDALKKQFLR</sequence>